<evidence type="ECO:0000313" key="3">
    <source>
        <dbReference type="Proteomes" id="UP000825483"/>
    </source>
</evidence>
<keyword evidence="1" id="KW-1133">Transmembrane helix</keyword>
<proteinExistence type="predicted"/>
<protein>
    <recommendedName>
        <fullName evidence="4">Zinc ribbon domain-containing protein</fullName>
    </recommendedName>
</protein>
<dbReference type="AlphaFoldDB" id="A0A9R1C8N3"/>
<evidence type="ECO:0000313" key="2">
    <source>
        <dbReference type="EMBL" id="GJG58078.1"/>
    </source>
</evidence>
<feature type="transmembrane region" description="Helical" evidence="1">
    <location>
        <begin position="227"/>
        <end position="249"/>
    </location>
</feature>
<name>A0A9R1C8N3_9BACT</name>
<accession>A0A9R1C8N3</accession>
<dbReference type="Proteomes" id="UP000825483">
    <property type="component" value="Unassembled WGS sequence"/>
</dbReference>
<comment type="caution">
    <text evidence="2">The sequence shown here is derived from an EMBL/GenBank/DDBJ whole genome shotgun (WGS) entry which is preliminary data.</text>
</comment>
<keyword evidence="3" id="KW-1185">Reference proteome</keyword>
<keyword evidence="1" id="KW-0812">Transmembrane</keyword>
<feature type="transmembrane region" description="Helical" evidence="1">
    <location>
        <begin position="168"/>
        <end position="187"/>
    </location>
</feature>
<evidence type="ECO:0008006" key="4">
    <source>
        <dbReference type="Google" id="ProtNLM"/>
    </source>
</evidence>
<dbReference type="EMBL" id="BPUB01000001">
    <property type="protein sequence ID" value="GJG58078.1"/>
    <property type="molecule type" value="Genomic_DNA"/>
</dbReference>
<feature type="transmembrane region" description="Helical" evidence="1">
    <location>
        <begin position="111"/>
        <end position="130"/>
    </location>
</feature>
<organism evidence="2 3">
    <name type="scientific">Prevotella lacticifex</name>
    <dbReference type="NCBI Taxonomy" id="2854755"/>
    <lineage>
        <taxon>Bacteria</taxon>
        <taxon>Pseudomonadati</taxon>
        <taxon>Bacteroidota</taxon>
        <taxon>Bacteroidia</taxon>
        <taxon>Bacteroidales</taxon>
        <taxon>Prevotellaceae</taxon>
        <taxon>Prevotella</taxon>
    </lineage>
</organism>
<sequence>MIMQKETKICPYCGEEIMASAKKCRYCGEWLVDDSQPSVNIKADASSGGNIKTNEGNIHTLQDYLPCSKYIVDLIYVVGVIASIILAVSYMDEVPTWLGKIRIVAEDMSTGVEQLATIIDGICFCALLFILKQTLVNYGKPFNGGMWLLISLYALSSIMDVVYPNVSFISIIIVSLMVVGFITIGLLMMNKYSGDLKKLGGVFVFANVLFPFFIIASYSIFKSPDLEGVLFILSSLYTLSLYSSIDIAIGS</sequence>
<gene>
    <name evidence="2" type="ORF">PRLR5076_09290</name>
</gene>
<keyword evidence="1" id="KW-0472">Membrane</keyword>
<reference evidence="2" key="1">
    <citation type="journal article" date="2022" name="Int. J. Syst. Evol. Microbiol.">
        <title>Prevotella lacticifex sp. nov., isolated from the rumen of cows.</title>
        <authorList>
            <person name="Shinkai T."/>
            <person name="Ikeyama N."/>
            <person name="Kumagai M."/>
            <person name="Ohmori H."/>
            <person name="Sakamoto M."/>
            <person name="Ohkuma M."/>
            <person name="Mitsumori M."/>
        </authorList>
    </citation>
    <scope>NUCLEOTIDE SEQUENCE</scope>
    <source>
        <strain evidence="2">R5076</strain>
    </source>
</reference>
<evidence type="ECO:0000256" key="1">
    <source>
        <dbReference type="SAM" id="Phobius"/>
    </source>
</evidence>
<feature type="transmembrane region" description="Helical" evidence="1">
    <location>
        <begin position="199"/>
        <end position="221"/>
    </location>
</feature>
<feature type="transmembrane region" description="Helical" evidence="1">
    <location>
        <begin position="70"/>
        <end position="91"/>
    </location>
</feature>